<keyword evidence="4" id="KW-1185">Reference proteome</keyword>
<feature type="transmembrane region" description="Helical" evidence="2">
    <location>
        <begin position="112"/>
        <end position="131"/>
    </location>
</feature>
<evidence type="ECO:0000256" key="2">
    <source>
        <dbReference type="SAM" id="Phobius"/>
    </source>
</evidence>
<feature type="region of interest" description="Disordered" evidence="1">
    <location>
        <begin position="196"/>
        <end position="260"/>
    </location>
</feature>
<sequence length="613" mass="72980">MLDWIAYVFFSVCIFKKQNIIYQFENLIYSNKIYYLRFKNKASLAEIFYIEVDWLLYFFQRQYKHKCCFLRKTYNIFFLSFKASIIIFTQSYKTSGKNANSFYPLDVFNCFFSLFYYLLCITCVFFLQINVNWFKLCSFETYENRVMDKIFWKVKRIFKKLMITKANDIEDAVGNYKVDCFCFLFSKKQKTEKGMAQSESILPTDSGSKNPLHDASPKVDGKNEEIKETKDSSPSSHSEEKKGDDNTNKNSKEEETKRVEYSLQNWPQQRGFTSKMITEYTSGDFKKLWKEIPLILPHEAVRFSHQLIRVLSVHDPNFFCFFPPYYRSIRRIIKFLISKKKDTILTPQFEPYDRNDQWKYQVWINFWHKWYWPFLRDHNKNEQDTVIPFLRRQIFDTIYHLDKTKTESLGKNNESVPTNNELEQLNNLTKAHKDIDDLGLEIHMLCHWDEQTKITSKFIQSMKEKLTIFMEMVEVHMHEEEVIFANVLAKCPDLTEKDWVCTFPKYIFDAMWSRVQYSLGLDGNSMISPVILYCLHSCIGQTDAEKLFQEKVSGPFRLLLLQKWLPQWRVEVLANMVAVMQNKSDQCQLKTLSYTNTNGNFCNGQISCDCTIL</sequence>
<keyword evidence="2" id="KW-1133">Transmembrane helix</keyword>
<proteinExistence type="predicted"/>
<dbReference type="Proteomes" id="UP000023152">
    <property type="component" value="Unassembled WGS sequence"/>
</dbReference>
<gene>
    <name evidence="3" type="ORF">RFI_32122</name>
</gene>
<evidence type="ECO:0000256" key="1">
    <source>
        <dbReference type="SAM" id="MobiDB-lite"/>
    </source>
</evidence>
<evidence type="ECO:0000313" key="3">
    <source>
        <dbReference type="EMBL" id="ETO05273.1"/>
    </source>
</evidence>
<name>X6LTL7_RETFI</name>
<dbReference type="EMBL" id="ASPP01028321">
    <property type="protein sequence ID" value="ETO05273.1"/>
    <property type="molecule type" value="Genomic_DNA"/>
</dbReference>
<comment type="caution">
    <text evidence="3">The sequence shown here is derived from an EMBL/GenBank/DDBJ whole genome shotgun (WGS) entry which is preliminary data.</text>
</comment>
<keyword evidence="2" id="KW-0812">Transmembrane</keyword>
<evidence type="ECO:0000313" key="4">
    <source>
        <dbReference type="Proteomes" id="UP000023152"/>
    </source>
</evidence>
<protein>
    <submittedName>
        <fullName evidence="3">Uncharacterized protein</fullName>
    </submittedName>
</protein>
<reference evidence="3 4" key="1">
    <citation type="journal article" date="2013" name="Curr. Biol.">
        <title>The Genome of the Foraminiferan Reticulomyxa filosa.</title>
        <authorList>
            <person name="Glockner G."/>
            <person name="Hulsmann N."/>
            <person name="Schleicher M."/>
            <person name="Noegel A.A."/>
            <person name="Eichinger L."/>
            <person name="Gallinger C."/>
            <person name="Pawlowski J."/>
            <person name="Sierra R."/>
            <person name="Euteneuer U."/>
            <person name="Pillet L."/>
            <person name="Moustafa A."/>
            <person name="Platzer M."/>
            <person name="Groth M."/>
            <person name="Szafranski K."/>
            <person name="Schliwa M."/>
        </authorList>
    </citation>
    <scope>NUCLEOTIDE SEQUENCE [LARGE SCALE GENOMIC DNA]</scope>
</reference>
<keyword evidence="2" id="KW-0472">Membrane</keyword>
<feature type="compositionally biased region" description="Polar residues" evidence="1">
    <location>
        <begin position="197"/>
        <end position="209"/>
    </location>
</feature>
<feature type="compositionally biased region" description="Basic and acidic residues" evidence="1">
    <location>
        <begin position="211"/>
        <end position="260"/>
    </location>
</feature>
<dbReference type="AlphaFoldDB" id="X6LTL7"/>
<accession>X6LTL7</accession>
<organism evidence="3 4">
    <name type="scientific">Reticulomyxa filosa</name>
    <dbReference type="NCBI Taxonomy" id="46433"/>
    <lineage>
        <taxon>Eukaryota</taxon>
        <taxon>Sar</taxon>
        <taxon>Rhizaria</taxon>
        <taxon>Retaria</taxon>
        <taxon>Foraminifera</taxon>
        <taxon>Monothalamids</taxon>
        <taxon>Reticulomyxidae</taxon>
        <taxon>Reticulomyxa</taxon>
    </lineage>
</organism>